<dbReference type="SUPFAM" id="SSF53067">
    <property type="entry name" value="Actin-like ATPase domain"/>
    <property type="match status" value="1"/>
</dbReference>
<evidence type="ECO:0000259" key="1">
    <source>
        <dbReference type="Pfam" id="PF17989"/>
    </source>
</evidence>
<evidence type="ECO:0000313" key="2">
    <source>
        <dbReference type="EMBL" id="AMO22541.1"/>
    </source>
</evidence>
<proteinExistence type="predicted"/>
<dbReference type="InterPro" id="IPR040607">
    <property type="entry name" value="ALP_N"/>
</dbReference>
<dbReference type="InterPro" id="IPR043129">
    <property type="entry name" value="ATPase_NBD"/>
</dbReference>
<sequence length="131" mass="14197">MSREVVVAIDFGGEYITAKWGIGSQPCAELCWDAPVREPGGPAFWETDDCHALILEALAVAHFPNVDRLVLALPASEADAYRSGLEQTYTGIHDVRNTECRSQRLAVQVRRVAVVSQPPAPHAAARQSDAS</sequence>
<keyword evidence="3" id="KW-1185">Reference proteome</keyword>
<accession>A0A127JRE0</accession>
<dbReference type="Pfam" id="PF17989">
    <property type="entry name" value="ALP_N"/>
    <property type="match status" value="1"/>
</dbReference>
<evidence type="ECO:0000313" key="3">
    <source>
        <dbReference type="Proteomes" id="UP000070433"/>
    </source>
</evidence>
<dbReference type="RefSeq" id="WP_061497206.1">
    <property type="nucleotide sequence ID" value="NZ_CP010951.1"/>
</dbReference>
<organism evidence="2 3">
    <name type="scientific">Ramlibacter tataouinensis</name>
    <dbReference type="NCBI Taxonomy" id="94132"/>
    <lineage>
        <taxon>Bacteria</taxon>
        <taxon>Pseudomonadati</taxon>
        <taxon>Pseudomonadota</taxon>
        <taxon>Betaproteobacteria</taxon>
        <taxon>Burkholderiales</taxon>
        <taxon>Comamonadaceae</taxon>
        <taxon>Ramlibacter</taxon>
    </lineage>
</organism>
<name>A0A127JRE0_9BURK</name>
<dbReference type="EMBL" id="CP010951">
    <property type="protein sequence ID" value="AMO22541.1"/>
    <property type="molecule type" value="Genomic_DNA"/>
</dbReference>
<protein>
    <recommendedName>
        <fullName evidence="1">Actin-like protein N-terminal domain-containing protein</fullName>
    </recommendedName>
</protein>
<dbReference type="AlphaFoldDB" id="A0A127JRE0"/>
<dbReference type="OrthoDB" id="9853485at2"/>
<dbReference type="Proteomes" id="UP000070433">
    <property type="component" value="Chromosome"/>
</dbReference>
<reference evidence="2 3" key="1">
    <citation type="journal article" date="2014" name="Int. J. Syst. Evol. Microbiol.">
        <title>Ramlibacter solisilvae sp. nov., isolated from forest soil, and emended description of the genus Ramlibacter.</title>
        <authorList>
            <person name="Lee H.J."/>
            <person name="Lee S.H."/>
            <person name="Lee S.S."/>
            <person name="Lee J.S."/>
            <person name="Kim Y."/>
            <person name="Kim S.C."/>
            <person name="Jeon C.O."/>
        </authorList>
    </citation>
    <scope>NUCLEOTIDE SEQUENCE [LARGE SCALE GENOMIC DNA]</scope>
    <source>
        <strain evidence="2 3">5-10</strain>
    </source>
</reference>
<gene>
    <name evidence="2" type="ORF">UC35_06135</name>
</gene>
<feature type="domain" description="Actin-like protein N-terminal" evidence="1">
    <location>
        <begin position="46"/>
        <end position="118"/>
    </location>
</feature>